<dbReference type="Proteomes" id="UP000281128">
    <property type="component" value="Unassembled WGS sequence"/>
</dbReference>
<dbReference type="Pfam" id="PF09834">
    <property type="entry name" value="DUF2061"/>
    <property type="match status" value="1"/>
</dbReference>
<keyword evidence="4" id="KW-1185">Reference proteome</keyword>
<dbReference type="EMBL" id="RAPE01000001">
    <property type="protein sequence ID" value="RKF16380.1"/>
    <property type="molecule type" value="Genomic_DNA"/>
</dbReference>
<evidence type="ECO:0000313" key="4">
    <source>
        <dbReference type="Proteomes" id="UP000281128"/>
    </source>
</evidence>
<sequence length="68" mass="7282">MERPGRTLVKAVVWNIIGLGTMALVGLLMTGSMAVGGAMALINTGIGLAAYVIYERIWARIRWGIAHV</sequence>
<feature type="transmembrane region" description="Helical" evidence="1">
    <location>
        <begin position="12"/>
        <end position="29"/>
    </location>
</feature>
<name>A0A3A8AZG3_9RHOB</name>
<proteinExistence type="predicted"/>
<dbReference type="AlphaFoldDB" id="A0A3A8AZG3"/>
<feature type="transmembrane region" description="Helical" evidence="1">
    <location>
        <begin position="35"/>
        <end position="54"/>
    </location>
</feature>
<evidence type="ECO:0000313" key="3">
    <source>
        <dbReference type="EMBL" id="RKF16380.1"/>
    </source>
</evidence>
<evidence type="ECO:0000256" key="1">
    <source>
        <dbReference type="SAM" id="Phobius"/>
    </source>
</evidence>
<evidence type="ECO:0000259" key="2">
    <source>
        <dbReference type="Pfam" id="PF09834"/>
    </source>
</evidence>
<dbReference type="InterPro" id="IPR018638">
    <property type="entry name" value="DUF2061_membrane"/>
</dbReference>
<dbReference type="RefSeq" id="WP_121163415.1">
    <property type="nucleotide sequence ID" value="NZ_RAPE01000001.1"/>
</dbReference>
<keyword evidence="1" id="KW-0472">Membrane</keyword>
<dbReference type="OrthoDB" id="197461at2"/>
<gene>
    <name evidence="3" type="ORF">D6850_02140</name>
</gene>
<keyword evidence="1" id="KW-1133">Transmembrane helix</keyword>
<feature type="domain" description="DUF2061" evidence="2">
    <location>
        <begin position="8"/>
        <end position="59"/>
    </location>
</feature>
<organism evidence="3 4">
    <name type="scientific">Roseovarius spongiae</name>
    <dbReference type="NCBI Taxonomy" id="2320272"/>
    <lineage>
        <taxon>Bacteria</taxon>
        <taxon>Pseudomonadati</taxon>
        <taxon>Pseudomonadota</taxon>
        <taxon>Alphaproteobacteria</taxon>
        <taxon>Rhodobacterales</taxon>
        <taxon>Roseobacteraceae</taxon>
        <taxon>Roseovarius</taxon>
    </lineage>
</organism>
<protein>
    <submittedName>
        <fullName evidence="3">DUF2061 domain-containing protein</fullName>
    </submittedName>
</protein>
<comment type="caution">
    <text evidence="3">The sequence shown here is derived from an EMBL/GenBank/DDBJ whole genome shotgun (WGS) entry which is preliminary data.</text>
</comment>
<reference evidence="3 4" key="1">
    <citation type="submission" date="2018-09" db="EMBL/GenBank/DDBJ databases">
        <title>Roseovarius spongiae sp. nov., isolated from a marine sponge.</title>
        <authorList>
            <person name="Zhuang L."/>
            <person name="Luo L."/>
        </authorList>
    </citation>
    <scope>NUCLEOTIDE SEQUENCE [LARGE SCALE GENOMIC DNA]</scope>
    <source>
        <strain evidence="3 4">HN-E21</strain>
    </source>
</reference>
<accession>A0A3A8AZG3</accession>
<keyword evidence="1" id="KW-0812">Transmembrane</keyword>